<dbReference type="PROSITE" id="PS01031">
    <property type="entry name" value="SHSP"/>
    <property type="match status" value="1"/>
</dbReference>
<dbReference type="InterPro" id="IPR002068">
    <property type="entry name" value="A-crystallin/Hsp20_dom"/>
</dbReference>
<comment type="caution">
    <text evidence="4">The sequence shown here is derived from an EMBL/GenBank/DDBJ whole genome shotgun (WGS) entry which is preliminary data.</text>
</comment>
<evidence type="ECO:0000256" key="1">
    <source>
        <dbReference type="PROSITE-ProRule" id="PRU00285"/>
    </source>
</evidence>
<evidence type="ECO:0000259" key="3">
    <source>
        <dbReference type="PROSITE" id="PS01031"/>
    </source>
</evidence>
<reference evidence="4 5" key="2">
    <citation type="submission" date="2018-06" db="EMBL/GenBank/DDBJ databases">
        <title>Metagenomic assembly of (sub)arctic Cyanobacteria and their associated microbiome from non-axenic cultures.</title>
        <authorList>
            <person name="Baurain D."/>
        </authorList>
    </citation>
    <scope>NUCLEOTIDE SEQUENCE [LARGE SCALE GENOMIC DNA]</scope>
    <source>
        <strain evidence="4">ULC041bin1</strain>
    </source>
</reference>
<comment type="similarity">
    <text evidence="1 2">Belongs to the small heat shock protein (HSP20) family.</text>
</comment>
<feature type="domain" description="SHSP" evidence="3">
    <location>
        <begin position="32"/>
        <end position="146"/>
    </location>
</feature>
<proteinExistence type="inferred from homology"/>
<dbReference type="Pfam" id="PF00011">
    <property type="entry name" value="HSP20"/>
    <property type="match status" value="1"/>
</dbReference>
<evidence type="ECO:0000256" key="2">
    <source>
        <dbReference type="RuleBase" id="RU003616"/>
    </source>
</evidence>
<dbReference type="SUPFAM" id="SSF49764">
    <property type="entry name" value="HSP20-like chaperones"/>
    <property type="match status" value="1"/>
</dbReference>
<dbReference type="PANTHER" id="PTHR11527">
    <property type="entry name" value="HEAT-SHOCK PROTEIN 20 FAMILY MEMBER"/>
    <property type="match status" value="1"/>
</dbReference>
<organism evidence="4 5">
    <name type="scientific">Shackletoniella antarctica</name>
    <dbReference type="NCBI Taxonomy" id="268115"/>
    <lineage>
        <taxon>Bacteria</taxon>
        <taxon>Bacillati</taxon>
        <taxon>Cyanobacteriota</taxon>
        <taxon>Cyanophyceae</taxon>
        <taxon>Oculatellales</taxon>
        <taxon>Oculatellaceae</taxon>
        <taxon>Shackletoniella</taxon>
    </lineage>
</organism>
<protein>
    <submittedName>
        <fullName evidence="4">Heat-shock protein Hsp20</fullName>
    </submittedName>
</protein>
<dbReference type="AlphaFoldDB" id="A0A2W4VXW1"/>
<sequence>MIIRRYLDPITEINAIRRQINDAFGDLTTEALAQTDWAPAIRLVDRGHAFVLTAHLVGVAAADLDMQVSADVVSISGTRKAPEAPAEAEAKVLYDDTRYGSFQRLVNLPDAVQNDQVVADFSHGVLTLTLPKVVEARNKVVKITLGSTAASATEAGEA</sequence>
<dbReference type="EMBL" id="QBMN01000126">
    <property type="protein sequence ID" value="PZO37222.1"/>
    <property type="molecule type" value="Genomic_DNA"/>
</dbReference>
<dbReference type="Gene3D" id="2.60.40.790">
    <property type="match status" value="1"/>
</dbReference>
<evidence type="ECO:0000313" key="4">
    <source>
        <dbReference type="EMBL" id="PZO37222.1"/>
    </source>
</evidence>
<name>A0A2W4VXW1_9CYAN</name>
<dbReference type="Proteomes" id="UP000249081">
    <property type="component" value="Unassembled WGS sequence"/>
</dbReference>
<dbReference type="InterPro" id="IPR031107">
    <property type="entry name" value="Small_HSP"/>
</dbReference>
<gene>
    <name evidence="4" type="ORF">DCF17_16195</name>
</gene>
<evidence type="ECO:0000313" key="5">
    <source>
        <dbReference type="Proteomes" id="UP000249081"/>
    </source>
</evidence>
<reference evidence="5" key="1">
    <citation type="submission" date="2018-04" db="EMBL/GenBank/DDBJ databases">
        <authorList>
            <person name="Cornet L."/>
        </authorList>
    </citation>
    <scope>NUCLEOTIDE SEQUENCE [LARGE SCALE GENOMIC DNA]</scope>
</reference>
<accession>A0A2W4VXW1</accession>
<dbReference type="InterPro" id="IPR008978">
    <property type="entry name" value="HSP20-like_chaperone"/>
</dbReference>
<dbReference type="CDD" id="cd06464">
    <property type="entry name" value="ACD_sHsps-like"/>
    <property type="match status" value="1"/>
</dbReference>